<feature type="domain" description="Glycosyl transferase family 1" evidence="1">
    <location>
        <begin position="164"/>
        <end position="320"/>
    </location>
</feature>
<proteinExistence type="predicted"/>
<organism evidence="2 3">
    <name type="scientific">Rhodovibrio salinarum</name>
    <dbReference type="NCBI Taxonomy" id="1087"/>
    <lineage>
        <taxon>Bacteria</taxon>
        <taxon>Pseudomonadati</taxon>
        <taxon>Pseudomonadota</taxon>
        <taxon>Alphaproteobacteria</taxon>
        <taxon>Rhodospirillales</taxon>
        <taxon>Rhodovibrionaceae</taxon>
        <taxon>Rhodovibrio</taxon>
    </lineage>
</organism>
<dbReference type="Pfam" id="PF00534">
    <property type="entry name" value="Glycos_transf_1"/>
    <property type="match status" value="1"/>
</dbReference>
<reference evidence="2" key="1">
    <citation type="submission" date="2017-08" db="EMBL/GenBank/DDBJ databases">
        <authorList>
            <person name="Imhoff J.F."/>
            <person name="Rahn T."/>
            <person name="Kuenzel S."/>
            <person name="Neulinger S.C."/>
        </authorList>
    </citation>
    <scope>NUCLEOTIDE SEQUENCE</scope>
    <source>
        <strain evidence="2">DSM 9154</strain>
    </source>
</reference>
<evidence type="ECO:0000313" key="2">
    <source>
        <dbReference type="EMBL" id="MBK1698581.1"/>
    </source>
</evidence>
<dbReference type="PANTHER" id="PTHR12526">
    <property type="entry name" value="GLYCOSYLTRANSFERASE"/>
    <property type="match status" value="1"/>
</dbReference>
<accession>A0A934QKL1</accession>
<dbReference type="Gene3D" id="3.40.50.2000">
    <property type="entry name" value="Glycogen Phosphorylase B"/>
    <property type="match status" value="2"/>
</dbReference>
<dbReference type="RefSeq" id="WP_027289577.1">
    <property type="nucleotide sequence ID" value="NZ_NRRE01000028.1"/>
</dbReference>
<dbReference type="EMBL" id="NRRE01000028">
    <property type="protein sequence ID" value="MBK1698581.1"/>
    <property type="molecule type" value="Genomic_DNA"/>
</dbReference>
<dbReference type="SUPFAM" id="SSF53756">
    <property type="entry name" value="UDP-Glycosyltransferase/glycogen phosphorylase"/>
    <property type="match status" value="1"/>
</dbReference>
<protein>
    <submittedName>
        <fullName evidence="2">Glycosyltransferase</fullName>
    </submittedName>
</protein>
<evidence type="ECO:0000313" key="3">
    <source>
        <dbReference type="Proteomes" id="UP000778970"/>
    </source>
</evidence>
<dbReference type="AlphaFoldDB" id="A0A934QKL1"/>
<dbReference type="GO" id="GO:0016757">
    <property type="term" value="F:glycosyltransferase activity"/>
    <property type="evidence" value="ECO:0007669"/>
    <property type="project" value="InterPro"/>
</dbReference>
<dbReference type="InterPro" id="IPR001296">
    <property type="entry name" value="Glyco_trans_1"/>
</dbReference>
<dbReference type="PANTHER" id="PTHR12526:SF635">
    <property type="entry name" value="GLYCOSYL TRANSFERASE GROUP 1"/>
    <property type="match status" value="1"/>
</dbReference>
<sequence>MRLLQTLSGAPQGGAETFFVSLASAFERARLAGTIDLTQRAVIRHNPERTAALRTAGVDTRELGFGGRLDLATRRGLKREVADFRPNVVLAYMNRAASWMPDGDFLKCARLGGYYDIKYYRRCDHLLCITAHIRQHMIQQGWPADRAHVLENFATVDDLPAAERSTHDTPADAPLLLVPSRLHVNKGLDVMLRALKREPRAYLWLAGSGPEQERLQDLARDLGVEDRVRFLGWRSDRGALFRAADIVVFPSRHEPFGTVSLEAWAYRRPLVAADASGPAGLVRNGEDALLVPREDDLALAEAITRVIDTPGFAGQLVEQGHARYLHDYTEAACVRRYMEMLGRLSGTDPQGQHAAHQSAIG</sequence>
<dbReference type="CDD" id="cd03811">
    <property type="entry name" value="GT4_GT28_WabH-like"/>
    <property type="match status" value="1"/>
</dbReference>
<comment type="caution">
    <text evidence="2">The sequence shown here is derived from an EMBL/GenBank/DDBJ whole genome shotgun (WGS) entry which is preliminary data.</text>
</comment>
<name>A0A934QKL1_9PROT</name>
<reference evidence="2" key="2">
    <citation type="journal article" date="2020" name="Microorganisms">
        <title>Osmotic Adaptation and Compatible Solute Biosynthesis of Phototrophic Bacteria as Revealed from Genome Analyses.</title>
        <authorList>
            <person name="Imhoff J.F."/>
            <person name="Rahn T."/>
            <person name="Kunzel S."/>
            <person name="Keller A."/>
            <person name="Neulinger S.C."/>
        </authorList>
    </citation>
    <scope>NUCLEOTIDE SEQUENCE</scope>
    <source>
        <strain evidence="2">DSM 9154</strain>
    </source>
</reference>
<gene>
    <name evidence="2" type="ORF">CKO21_15135</name>
</gene>
<evidence type="ECO:0000259" key="1">
    <source>
        <dbReference type="Pfam" id="PF00534"/>
    </source>
</evidence>
<dbReference type="Proteomes" id="UP000778970">
    <property type="component" value="Unassembled WGS sequence"/>
</dbReference>
<keyword evidence="3" id="KW-1185">Reference proteome</keyword>